<accession>A0A4V1ISC7</accession>
<evidence type="ECO:0000256" key="8">
    <source>
        <dbReference type="ARBA" id="ARBA00035585"/>
    </source>
</evidence>
<proteinExistence type="inferred from homology"/>
<reference evidence="11" key="1">
    <citation type="journal article" date="2018" name="Nat. Microbiol.">
        <title>Leveraging single-cell genomics to expand the fungal tree of life.</title>
        <authorList>
            <person name="Ahrendt S.R."/>
            <person name="Quandt C.A."/>
            <person name="Ciobanu D."/>
            <person name="Clum A."/>
            <person name="Salamov A."/>
            <person name="Andreopoulos B."/>
            <person name="Cheng J.F."/>
            <person name="Woyke T."/>
            <person name="Pelin A."/>
            <person name="Henrissat B."/>
            <person name="Reynolds N.K."/>
            <person name="Benny G.L."/>
            <person name="Smith M.E."/>
            <person name="James T.Y."/>
            <person name="Grigoriev I.V."/>
        </authorList>
    </citation>
    <scope>NUCLEOTIDE SEQUENCE [LARGE SCALE GENOMIC DNA]</scope>
</reference>
<evidence type="ECO:0000256" key="6">
    <source>
        <dbReference type="ARBA" id="ARBA00023136"/>
    </source>
</evidence>
<dbReference type="InterPro" id="IPR003691">
    <property type="entry name" value="FluC"/>
</dbReference>
<evidence type="ECO:0000256" key="9">
    <source>
        <dbReference type="SAM" id="Phobius"/>
    </source>
</evidence>
<evidence type="ECO:0000256" key="2">
    <source>
        <dbReference type="ARBA" id="ARBA00004651"/>
    </source>
</evidence>
<comment type="catalytic activity">
    <reaction evidence="8">
        <text>fluoride(in) = fluoride(out)</text>
        <dbReference type="Rhea" id="RHEA:76159"/>
        <dbReference type="ChEBI" id="CHEBI:17051"/>
    </reaction>
    <physiologicalReaction direction="left-to-right" evidence="8">
        <dbReference type="Rhea" id="RHEA:76160"/>
    </physiologicalReaction>
</comment>
<comment type="similarity">
    <text evidence="7">Belongs to the fluoride channel Fluc/FEX (TC 1.A.43) family.</text>
</comment>
<dbReference type="Proteomes" id="UP000269721">
    <property type="component" value="Unassembled WGS sequence"/>
</dbReference>
<organism evidence="10 11">
    <name type="scientific">Blyttiomyces helicus</name>
    <dbReference type="NCBI Taxonomy" id="388810"/>
    <lineage>
        <taxon>Eukaryota</taxon>
        <taxon>Fungi</taxon>
        <taxon>Fungi incertae sedis</taxon>
        <taxon>Chytridiomycota</taxon>
        <taxon>Chytridiomycota incertae sedis</taxon>
        <taxon>Chytridiomycetes</taxon>
        <taxon>Chytridiomycetes incertae sedis</taxon>
        <taxon>Blyttiomyces</taxon>
    </lineage>
</organism>
<dbReference type="GO" id="GO:0005886">
    <property type="term" value="C:plasma membrane"/>
    <property type="evidence" value="ECO:0007669"/>
    <property type="project" value="UniProtKB-SubCell"/>
</dbReference>
<sequence>LGTLLRFYLARLNAKFSTFPIGTFVVNMLGSGILGALYVAKNSTSVSLLTCSSIAGLSDGFCGSLTTISTFAVELRTLPRHRAYWYGATSVVVAQVILVLAIGVYAWSQGLGSAGCVAD</sequence>
<keyword evidence="4 9" id="KW-0812">Transmembrane</keyword>
<evidence type="ECO:0000256" key="4">
    <source>
        <dbReference type="ARBA" id="ARBA00022692"/>
    </source>
</evidence>
<evidence type="ECO:0000313" key="10">
    <source>
        <dbReference type="EMBL" id="RKO93097.1"/>
    </source>
</evidence>
<evidence type="ECO:0000313" key="11">
    <source>
        <dbReference type="Proteomes" id="UP000269721"/>
    </source>
</evidence>
<evidence type="ECO:0000256" key="1">
    <source>
        <dbReference type="ARBA" id="ARBA00002598"/>
    </source>
</evidence>
<keyword evidence="3" id="KW-1003">Cell membrane</keyword>
<feature type="transmembrane region" description="Helical" evidence="9">
    <location>
        <begin position="21"/>
        <end position="40"/>
    </location>
</feature>
<keyword evidence="11" id="KW-1185">Reference proteome</keyword>
<comment type="function">
    <text evidence="1">Fluoride channel required for the rapid expulsion of cytoplasmic fluoride.</text>
</comment>
<dbReference type="Pfam" id="PF02537">
    <property type="entry name" value="CRCB"/>
    <property type="match status" value="1"/>
</dbReference>
<keyword evidence="6 9" id="KW-0472">Membrane</keyword>
<dbReference type="PANTHER" id="PTHR28259">
    <property type="entry name" value="FLUORIDE EXPORT PROTEIN 1-RELATED"/>
    <property type="match status" value="1"/>
</dbReference>
<protein>
    <submittedName>
        <fullName evidence="10">Putative fluoride ion transporter CrcB</fullName>
    </submittedName>
</protein>
<dbReference type="GO" id="GO:1903425">
    <property type="term" value="F:fluoride transmembrane transporter activity"/>
    <property type="evidence" value="ECO:0007669"/>
    <property type="project" value="TreeGrafter"/>
</dbReference>
<feature type="transmembrane region" description="Helical" evidence="9">
    <location>
        <begin position="83"/>
        <end position="107"/>
    </location>
</feature>
<dbReference type="OrthoDB" id="409792at2759"/>
<gene>
    <name evidence="10" type="ORF">BDK51DRAFT_20707</name>
</gene>
<evidence type="ECO:0000256" key="3">
    <source>
        <dbReference type="ARBA" id="ARBA00022475"/>
    </source>
</evidence>
<dbReference type="PANTHER" id="PTHR28259:SF1">
    <property type="entry name" value="FLUORIDE EXPORT PROTEIN 1-RELATED"/>
    <property type="match status" value="1"/>
</dbReference>
<evidence type="ECO:0000256" key="5">
    <source>
        <dbReference type="ARBA" id="ARBA00022989"/>
    </source>
</evidence>
<evidence type="ECO:0000256" key="7">
    <source>
        <dbReference type="ARBA" id="ARBA00035120"/>
    </source>
</evidence>
<feature type="non-terminal residue" evidence="10">
    <location>
        <position position="1"/>
    </location>
</feature>
<dbReference type="AlphaFoldDB" id="A0A4V1ISC7"/>
<dbReference type="EMBL" id="KZ994375">
    <property type="protein sequence ID" value="RKO93097.1"/>
    <property type="molecule type" value="Genomic_DNA"/>
</dbReference>
<keyword evidence="5 9" id="KW-1133">Transmembrane helix</keyword>
<name>A0A4V1ISC7_9FUNG</name>
<comment type="subcellular location">
    <subcellularLocation>
        <location evidence="2">Cell membrane</location>
        <topology evidence="2">Multi-pass membrane protein</topology>
    </subcellularLocation>
</comment>